<keyword evidence="4" id="KW-0540">Nuclease</keyword>
<dbReference type="AlphaFoldDB" id="T0ZF36"/>
<dbReference type="EC" id="3.1.21.3" evidence="3"/>
<keyword evidence="10" id="KW-0238">DNA-binding</keyword>
<evidence type="ECO:0000256" key="2">
    <source>
        <dbReference type="ARBA" id="ARBA00008598"/>
    </source>
</evidence>
<dbReference type="GO" id="GO:0009307">
    <property type="term" value="P:DNA restriction-modification system"/>
    <property type="evidence" value="ECO:0007669"/>
    <property type="project" value="UniProtKB-KW"/>
</dbReference>
<evidence type="ECO:0000256" key="7">
    <source>
        <dbReference type="ARBA" id="ARBA00022759"/>
    </source>
</evidence>
<protein>
    <recommendedName>
        <fullName evidence="3">type I site-specific deoxyribonuclease</fullName>
        <ecNumber evidence="3">3.1.21.3</ecNumber>
    </recommendedName>
</protein>
<evidence type="ECO:0000256" key="9">
    <source>
        <dbReference type="ARBA" id="ARBA00022840"/>
    </source>
</evidence>
<comment type="similarity">
    <text evidence="2">Belongs to the HsdR family.</text>
</comment>
<dbReference type="PANTHER" id="PTHR30195">
    <property type="entry name" value="TYPE I SITE-SPECIFIC DEOXYRIBONUCLEASE PROTEIN SUBUNIT M AND R"/>
    <property type="match status" value="1"/>
</dbReference>
<proteinExistence type="inferred from homology"/>
<organism evidence="12">
    <name type="scientific">mine drainage metagenome</name>
    <dbReference type="NCBI Taxonomy" id="410659"/>
    <lineage>
        <taxon>unclassified sequences</taxon>
        <taxon>metagenomes</taxon>
        <taxon>ecological metagenomes</taxon>
    </lineage>
</organism>
<keyword evidence="6" id="KW-0680">Restriction system</keyword>
<evidence type="ECO:0000256" key="5">
    <source>
        <dbReference type="ARBA" id="ARBA00022741"/>
    </source>
</evidence>
<keyword evidence="9" id="KW-0067">ATP-binding</keyword>
<keyword evidence="8" id="KW-0378">Hydrolase</keyword>
<evidence type="ECO:0000256" key="10">
    <source>
        <dbReference type="ARBA" id="ARBA00023125"/>
    </source>
</evidence>
<dbReference type="InterPro" id="IPR007409">
    <property type="entry name" value="Restrct_endonuc_type1_HsdR_N"/>
</dbReference>
<gene>
    <name evidence="12" type="ORF">B2A_08732</name>
</gene>
<name>T0ZF36_9ZZZZ</name>
<dbReference type="Pfam" id="PF04313">
    <property type="entry name" value="HSDR_N"/>
    <property type="match status" value="1"/>
</dbReference>
<feature type="non-terminal residue" evidence="12">
    <location>
        <position position="140"/>
    </location>
</feature>
<evidence type="ECO:0000256" key="3">
    <source>
        <dbReference type="ARBA" id="ARBA00012654"/>
    </source>
</evidence>
<dbReference type="PANTHER" id="PTHR30195:SF15">
    <property type="entry name" value="TYPE I RESTRICTION ENZYME HINDI ENDONUCLEASE SUBUNIT"/>
    <property type="match status" value="1"/>
</dbReference>
<evidence type="ECO:0000256" key="1">
    <source>
        <dbReference type="ARBA" id="ARBA00000851"/>
    </source>
</evidence>
<keyword evidence="7" id="KW-0255">Endonuclease</keyword>
<evidence type="ECO:0000259" key="11">
    <source>
        <dbReference type="Pfam" id="PF04313"/>
    </source>
</evidence>
<dbReference type="GO" id="GO:0005524">
    <property type="term" value="F:ATP binding"/>
    <property type="evidence" value="ECO:0007669"/>
    <property type="project" value="UniProtKB-KW"/>
</dbReference>
<evidence type="ECO:0000256" key="6">
    <source>
        <dbReference type="ARBA" id="ARBA00022747"/>
    </source>
</evidence>
<comment type="caution">
    <text evidence="12">The sequence shown here is derived from an EMBL/GenBank/DDBJ whole genome shotgun (WGS) entry which is preliminary data.</text>
</comment>
<evidence type="ECO:0000256" key="8">
    <source>
        <dbReference type="ARBA" id="ARBA00022801"/>
    </source>
</evidence>
<dbReference type="EMBL" id="AUZZ01006297">
    <property type="protein sequence ID" value="EQD46796.1"/>
    <property type="molecule type" value="Genomic_DNA"/>
</dbReference>
<reference evidence="12" key="1">
    <citation type="submission" date="2013-08" db="EMBL/GenBank/DDBJ databases">
        <authorList>
            <person name="Mendez C."/>
            <person name="Richter M."/>
            <person name="Ferrer M."/>
            <person name="Sanchez J."/>
        </authorList>
    </citation>
    <scope>NUCLEOTIDE SEQUENCE</scope>
</reference>
<dbReference type="GO" id="GO:0003677">
    <property type="term" value="F:DNA binding"/>
    <property type="evidence" value="ECO:0007669"/>
    <property type="project" value="UniProtKB-KW"/>
</dbReference>
<comment type="catalytic activity">
    <reaction evidence="1">
        <text>Endonucleolytic cleavage of DNA to give random double-stranded fragments with terminal 5'-phosphates, ATP is simultaneously hydrolyzed.</text>
        <dbReference type="EC" id="3.1.21.3"/>
    </reaction>
</comment>
<feature type="domain" description="Restriction endonuclease type I HsdR N-terminal" evidence="11">
    <location>
        <begin position="13"/>
        <end position="140"/>
    </location>
</feature>
<dbReference type="GO" id="GO:0009035">
    <property type="term" value="F:type I site-specific deoxyribonuclease activity"/>
    <property type="evidence" value="ECO:0007669"/>
    <property type="project" value="UniProtKB-EC"/>
</dbReference>
<evidence type="ECO:0000256" key="4">
    <source>
        <dbReference type="ARBA" id="ARBA00022722"/>
    </source>
</evidence>
<accession>T0ZF36</accession>
<dbReference type="InterPro" id="IPR051268">
    <property type="entry name" value="Type-I_R_enzyme_R_subunit"/>
</dbReference>
<reference evidence="12" key="2">
    <citation type="journal article" date="2014" name="ISME J.">
        <title>Microbial stratification in low pH oxic and suboxic macroscopic growths along an acid mine drainage.</title>
        <authorList>
            <person name="Mendez-Garcia C."/>
            <person name="Mesa V."/>
            <person name="Sprenger R.R."/>
            <person name="Richter M."/>
            <person name="Diez M.S."/>
            <person name="Solano J."/>
            <person name="Bargiela R."/>
            <person name="Golyshina O.V."/>
            <person name="Manteca A."/>
            <person name="Ramos J.L."/>
            <person name="Gallego J.R."/>
            <person name="Llorente I."/>
            <person name="Martins Dos Santos V.A."/>
            <person name="Jensen O.N."/>
            <person name="Pelaez A.I."/>
            <person name="Sanchez J."/>
            <person name="Ferrer M."/>
        </authorList>
    </citation>
    <scope>NUCLEOTIDE SEQUENCE</scope>
</reference>
<keyword evidence="5" id="KW-0547">Nucleotide-binding</keyword>
<sequence>MRSFIAESAVEEVCLGYFADLGWEVLYGPDIAPDEPRAERAFNEIAYIANACPDIAPDEARAERASYRDVLLECRLRTAIAGLNPSLSPSVIDDVIATVRRPESADVLAENWRIYKLLTTGVPIERRHDSGESRHDMAWL</sequence>
<evidence type="ECO:0000313" key="12">
    <source>
        <dbReference type="EMBL" id="EQD46796.1"/>
    </source>
</evidence>